<comment type="function">
    <text evidence="3">Catalyzes the reversible conversion of ribose-5-phosphate to ribulose 5-phosphate.</text>
</comment>
<feature type="binding site" evidence="3">
    <location>
        <begin position="81"/>
        <end position="84"/>
    </location>
    <ligand>
        <name>substrate</name>
    </ligand>
</feature>
<comment type="subunit">
    <text evidence="3">Homodimer.</text>
</comment>
<dbReference type="UniPathway" id="UPA00115">
    <property type="reaction ID" value="UER00412"/>
</dbReference>
<evidence type="ECO:0000313" key="4">
    <source>
        <dbReference type="EMBL" id="RST96422.1"/>
    </source>
</evidence>
<dbReference type="SUPFAM" id="SSF100950">
    <property type="entry name" value="NagB/RpiA/CoA transferase-like"/>
    <property type="match status" value="1"/>
</dbReference>
<dbReference type="PANTHER" id="PTHR11934">
    <property type="entry name" value="RIBOSE-5-PHOSPHATE ISOMERASE"/>
    <property type="match status" value="1"/>
</dbReference>
<dbReference type="Pfam" id="PF06026">
    <property type="entry name" value="Rib_5-P_isom_A"/>
    <property type="match status" value="1"/>
</dbReference>
<dbReference type="NCBIfam" id="TIGR00021">
    <property type="entry name" value="rpiA"/>
    <property type="match status" value="1"/>
</dbReference>
<feature type="binding site" evidence="3">
    <location>
        <begin position="94"/>
        <end position="97"/>
    </location>
    <ligand>
        <name>substrate</name>
    </ligand>
</feature>
<dbReference type="PANTHER" id="PTHR11934:SF0">
    <property type="entry name" value="RIBOSE-5-PHOSPHATE ISOMERASE"/>
    <property type="match status" value="1"/>
</dbReference>
<comment type="catalytic activity">
    <reaction evidence="1 3">
        <text>aldehydo-D-ribose 5-phosphate = D-ribulose 5-phosphate</text>
        <dbReference type="Rhea" id="RHEA:14657"/>
        <dbReference type="ChEBI" id="CHEBI:58121"/>
        <dbReference type="ChEBI" id="CHEBI:58273"/>
        <dbReference type="EC" id="5.3.1.6"/>
    </reaction>
</comment>
<gene>
    <name evidence="3" type="primary">rpiA</name>
    <name evidence="4" type="ORF">CBF35_05805</name>
</gene>
<dbReference type="OrthoDB" id="5870696at2"/>
<dbReference type="GO" id="GO:0004751">
    <property type="term" value="F:ribose-5-phosphate isomerase activity"/>
    <property type="evidence" value="ECO:0007669"/>
    <property type="project" value="UniProtKB-UniRule"/>
</dbReference>
<dbReference type="InterPro" id="IPR037171">
    <property type="entry name" value="NagB/RpiA_transferase-like"/>
</dbReference>
<dbReference type="RefSeq" id="WP_126779027.1">
    <property type="nucleotide sequence ID" value="NZ_NGJU01000007.1"/>
</dbReference>
<evidence type="ECO:0000256" key="3">
    <source>
        <dbReference type="HAMAP-Rule" id="MF_00170"/>
    </source>
</evidence>
<protein>
    <recommendedName>
        <fullName evidence="3">Ribose-5-phosphate isomerase A</fullName>
        <ecNumber evidence="3">5.3.1.6</ecNumber>
    </recommendedName>
    <alternativeName>
        <fullName evidence="3">Phosphoriboisomerase A</fullName>
        <shortName evidence="3">PRI</shortName>
    </alternativeName>
</protein>
<accession>A0A429ZRS6</accession>
<dbReference type="GeneID" id="98567879"/>
<dbReference type="Proteomes" id="UP000287239">
    <property type="component" value="Unassembled WGS sequence"/>
</dbReference>
<dbReference type="EMBL" id="NGJU01000007">
    <property type="protein sequence ID" value="RST96422.1"/>
    <property type="molecule type" value="Genomic_DNA"/>
</dbReference>
<organism evidence="4 5">
    <name type="scientific">Vagococcus salmoninarum</name>
    <dbReference type="NCBI Taxonomy" id="2739"/>
    <lineage>
        <taxon>Bacteria</taxon>
        <taxon>Bacillati</taxon>
        <taxon>Bacillota</taxon>
        <taxon>Bacilli</taxon>
        <taxon>Lactobacillales</taxon>
        <taxon>Enterococcaceae</taxon>
        <taxon>Vagococcus</taxon>
    </lineage>
</organism>
<dbReference type="NCBIfam" id="NF001924">
    <property type="entry name" value="PRK00702.1"/>
    <property type="match status" value="1"/>
</dbReference>
<dbReference type="FunFam" id="3.40.50.1360:FF:000001">
    <property type="entry name" value="Ribose-5-phosphate isomerase A"/>
    <property type="match status" value="1"/>
</dbReference>
<dbReference type="GO" id="GO:0009052">
    <property type="term" value="P:pentose-phosphate shunt, non-oxidative branch"/>
    <property type="evidence" value="ECO:0007669"/>
    <property type="project" value="UniProtKB-UniRule"/>
</dbReference>
<comment type="similarity">
    <text evidence="3">Belongs to the ribose 5-phosphate isomerase family.</text>
</comment>
<dbReference type="GO" id="GO:0005829">
    <property type="term" value="C:cytosol"/>
    <property type="evidence" value="ECO:0007669"/>
    <property type="project" value="TreeGrafter"/>
</dbReference>
<feature type="active site" description="Proton acceptor" evidence="3">
    <location>
        <position position="103"/>
    </location>
</feature>
<evidence type="ECO:0000256" key="2">
    <source>
        <dbReference type="ARBA" id="ARBA00023235"/>
    </source>
</evidence>
<keyword evidence="2 3" id="KW-0413">Isomerase</keyword>
<reference evidence="4 5" key="1">
    <citation type="submission" date="2017-05" db="EMBL/GenBank/DDBJ databases">
        <title>Vagococcus spp. assemblies.</title>
        <authorList>
            <person name="Gulvik C.A."/>
        </authorList>
    </citation>
    <scope>NUCLEOTIDE SEQUENCE [LARGE SCALE GENOMIC DNA]</scope>
    <source>
        <strain evidence="4 5">NCFB 2777</strain>
    </source>
</reference>
<dbReference type="SUPFAM" id="SSF75445">
    <property type="entry name" value="D-ribose-5-phosphate isomerase (RpiA), lid domain"/>
    <property type="match status" value="1"/>
</dbReference>
<dbReference type="EC" id="5.3.1.6" evidence="3"/>
<dbReference type="InterPro" id="IPR020672">
    <property type="entry name" value="Ribose5P_isomerase_typA_subgr"/>
</dbReference>
<comment type="pathway">
    <text evidence="3">Carbohydrate degradation; pentose phosphate pathway; D-ribose 5-phosphate from D-ribulose 5-phosphate (non-oxidative stage): step 1/1.</text>
</comment>
<feature type="binding site" evidence="3">
    <location>
        <position position="121"/>
    </location>
    <ligand>
        <name>substrate</name>
    </ligand>
</feature>
<dbReference type="Gene3D" id="3.30.70.260">
    <property type="match status" value="1"/>
</dbReference>
<sequence length="230" mass="24505">MNLKAQVGIAAASYVKNHMTVGLGTGSTAAYLVAELGRRVKEEGLIMTGVTTSAATKKQAQALGIPLKDLDEVAEIDVTIDGADEISPDFHGIKGGGAALLHEKIVASYSKKNIWIVDDSKLVTTLGQFPLPVEVIPFGSQQLLKKLAATDLQPVLRLGDDQQPLLTDSGHYLIDLHLQELAEPEKLDAWLKTLPGVVETGLFLAIVDLVLVGKSRGVETLIVPQSPKIS</sequence>
<dbReference type="CDD" id="cd01398">
    <property type="entry name" value="RPI_A"/>
    <property type="match status" value="1"/>
</dbReference>
<keyword evidence="5" id="KW-1185">Reference proteome</keyword>
<dbReference type="GO" id="GO:0006014">
    <property type="term" value="P:D-ribose metabolic process"/>
    <property type="evidence" value="ECO:0007669"/>
    <property type="project" value="TreeGrafter"/>
</dbReference>
<dbReference type="Gene3D" id="3.40.50.1360">
    <property type="match status" value="1"/>
</dbReference>
<dbReference type="InterPro" id="IPR004788">
    <property type="entry name" value="Ribose5P_isomerase_type_A"/>
</dbReference>
<name>A0A429ZRS6_9ENTE</name>
<dbReference type="HAMAP" id="MF_00170">
    <property type="entry name" value="Rib_5P_isom_A"/>
    <property type="match status" value="1"/>
</dbReference>
<evidence type="ECO:0000256" key="1">
    <source>
        <dbReference type="ARBA" id="ARBA00001713"/>
    </source>
</evidence>
<comment type="caution">
    <text evidence="4">The sequence shown here is derived from an EMBL/GenBank/DDBJ whole genome shotgun (WGS) entry which is preliminary data.</text>
</comment>
<dbReference type="AlphaFoldDB" id="A0A429ZRS6"/>
<proteinExistence type="inferred from homology"/>
<feature type="binding site" evidence="3">
    <location>
        <begin position="25"/>
        <end position="28"/>
    </location>
    <ligand>
        <name>substrate</name>
    </ligand>
</feature>
<evidence type="ECO:0000313" key="5">
    <source>
        <dbReference type="Proteomes" id="UP000287239"/>
    </source>
</evidence>